<gene>
    <name evidence="2" type="ORF">SI7747_07009505</name>
</gene>
<sequence length="28" mass="3042">MGLIFSKHLTSTLNFLMVISLVGSYVVA</sequence>
<feature type="transmembrane region" description="Helical" evidence="1">
    <location>
        <begin position="9"/>
        <end position="27"/>
    </location>
</feature>
<organism evidence="2">
    <name type="scientific">Spirodela intermedia</name>
    <name type="common">Intermediate duckweed</name>
    <dbReference type="NCBI Taxonomy" id="51605"/>
    <lineage>
        <taxon>Eukaryota</taxon>
        <taxon>Viridiplantae</taxon>
        <taxon>Streptophyta</taxon>
        <taxon>Embryophyta</taxon>
        <taxon>Tracheophyta</taxon>
        <taxon>Spermatophyta</taxon>
        <taxon>Magnoliopsida</taxon>
        <taxon>Liliopsida</taxon>
        <taxon>Araceae</taxon>
        <taxon>Lemnoideae</taxon>
        <taxon>Spirodela</taxon>
    </lineage>
</organism>
<dbReference type="EMBL" id="LR743594">
    <property type="protein sequence ID" value="CAA2623578.1"/>
    <property type="molecule type" value="Genomic_DNA"/>
</dbReference>
<name>A0A7I8J1D1_SPIIN</name>
<dbReference type="Proteomes" id="UP001189122">
    <property type="component" value="Unassembled WGS sequence"/>
</dbReference>
<keyword evidence="1" id="KW-0472">Membrane</keyword>
<evidence type="ECO:0000256" key="1">
    <source>
        <dbReference type="SAM" id="Phobius"/>
    </source>
</evidence>
<dbReference type="EMBL" id="CACRZD030000007">
    <property type="protein sequence ID" value="CAA6663120.1"/>
    <property type="molecule type" value="Genomic_DNA"/>
</dbReference>
<keyword evidence="3" id="KW-1185">Reference proteome</keyword>
<accession>A0A7I8J1D1</accession>
<proteinExistence type="predicted"/>
<keyword evidence="1" id="KW-1133">Transmembrane helix</keyword>
<keyword evidence="1" id="KW-0812">Transmembrane</keyword>
<evidence type="ECO:0000313" key="3">
    <source>
        <dbReference type="Proteomes" id="UP001189122"/>
    </source>
</evidence>
<evidence type="ECO:0000313" key="2">
    <source>
        <dbReference type="EMBL" id="CAA2623578.1"/>
    </source>
</evidence>
<protein>
    <submittedName>
        <fullName evidence="2">Uncharacterized protein</fullName>
    </submittedName>
</protein>
<dbReference type="AlphaFoldDB" id="A0A7I8J1D1"/>
<reference evidence="2 3" key="1">
    <citation type="submission" date="2019-12" db="EMBL/GenBank/DDBJ databases">
        <authorList>
            <person name="Scholz U."/>
            <person name="Mascher M."/>
            <person name="Fiebig A."/>
        </authorList>
    </citation>
    <scope>NUCLEOTIDE SEQUENCE</scope>
</reference>